<dbReference type="EMBL" id="LUEZ02000158">
    <property type="protein sequence ID" value="RDB15463.1"/>
    <property type="molecule type" value="Genomic_DNA"/>
</dbReference>
<organism evidence="2 3">
    <name type="scientific">Hypsizygus marmoreus</name>
    <name type="common">White beech mushroom</name>
    <name type="synonym">Agaricus marmoreus</name>
    <dbReference type="NCBI Taxonomy" id="39966"/>
    <lineage>
        <taxon>Eukaryota</taxon>
        <taxon>Fungi</taxon>
        <taxon>Dikarya</taxon>
        <taxon>Basidiomycota</taxon>
        <taxon>Agaricomycotina</taxon>
        <taxon>Agaricomycetes</taxon>
        <taxon>Agaricomycetidae</taxon>
        <taxon>Agaricales</taxon>
        <taxon>Tricholomatineae</taxon>
        <taxon>Lyophyllaceae</taxon>
        <taxon>Hypsizygus</taxon>
    </lineage>
</organism>
<dbReference type="InParanoid" id="A0A369J6X7"/>
<protein>
    <submittedName>
        <fullName evidence="2">Uncharacterized protein</fullName>
    </submittedName>
</protein>
<comment type="caution">
    <text evidence="2">The sequence shown here is derived from an EMBL/GenBank/DDBJ whole genome shotgun (WGS) entry which is preliminary data.</text>
</comment>
<sequence length="426" mass="47823">MIQLVNIPNDFKNIRRLWPARLAAHERVEPFSSNRPRITHPGVYFPREVKAVHPQLTFRHRGEYTVQLLQGEIGYKHHRSPRSVASHHIIPVITLSNLLLILGSLHTVPTNNDVSVTNPIVLWSRNSVITPLLRPPNPRPGIPPSFSPSMAIFPRNICRHLRCARKETDSPARPPISPLSSVHAQRPPRPSRRSDTVSSWFRILDRGNPIVLDSGTLYPLRASSFTEGTCRSTHRRSRTFAFPPPETIASRLGNTKNTNARDSGHLFPLATREGFNIQYPASLSHGLGHTNLVSNTYVLVDKFSSSPGFFLESRVQTNHSSASTSASESDRKTIPRSTGHILGVFTLRASEVQILWKECCFPRSTASHRTFHAKSLEAYPPPEVSITTPELLTPILSFIFYDRPNPLPLILRRSSCSASFLDCFRC</sequence>
<evidence type="ECO:0000313" key="2">
    <source>
        <dbReference type="EMBL" id="RDB15463.1"/>
    </source>
</evidence>
<evidence type="ECO:0000313" key="3">
    <source>
        <dbReference type="Proteomes" id="UP000076154"/>
    </source>
</evidence>
<proteinExistence type="predicted"/>
<evidence type="ECO:0000256" key="1">
    <source>
        <dbReference type="SAM" id="MobiDB-lite"/>
    </source>
</evidence>
<reference evidence="2" key="1">
    <citation type="submission" date="2018-04" db="EMBL/GenBank/DDBJ databases">
        <title>Whole genome sequencing of Hypsizygus marmoreus.</title>
        <authorList>
            <person name="Choi I.-G."/>
            <person name="Min B."/>
            <person name="Kim J.-G."/>
            <person name="Kim S."/>
            <person name="Oh Y.-L."/>
            <person name="Kong W.-S."/>
            <person name="Park H."/>
            <person name="Jeong J."/>
            <person name="Song E.-S."/>
        </authorList>
    </citation>
    <scope>NUCLEOTIDE SEQUENCE [LARGE SCALE GENOMIC DNA]</scope>
    <source>
        <strain evidence="2">51987-8</strain>
    </source>
</reference>
<feature type="region of interest" description="Disordered" evidence="1">
    <location>
        <begin position="235"/>
        <end position="260"/>
    </location>
</feature>
<gene>
    <name evidence="2" type="ORF">Hypma_004274</name>
</gene>
<feature type="region of interest" description="Disordered" evidence="1">
    <location>
        <begin position="166"/>
        <end position="196"/>
    </location>
</feature>
<dbReference type="Proteomes" id="UP000076154">
    <property type="component" value="Unassembled WGS sequence"/>
</dbReference>
<keyword evidence="3" id="KW-1185">Reference proteome</keyword>
<accession>A0A369J6X7</accession>
<name>A0A369J6X7_HYPMA</name>
<dbReference type="AlphaFoldDB" id="A0A369J6X7"/>